<sequence>MEPMERPPRDRDCSETAREDRPKPSDACVMLYTNRSPVCSGLCSIEDDLEGERLEAVTQTSIEFALKLYPGI</sequence>
<gene>
    <name evidence="2" type="ORF">ALC53_05833</name>
</gene>
<accession>A0A151I3Q1</accession>
<dbReference type="EMBL" id="KQ976482">
    <property type="protein sequence ID" value="KYM83719.1"/>
    <property type="molecule type" value="Genomic_DNA"/>
</dbReference>
<evidence type="ECO:0000256" key="1">
    <source>
        <dbReference type="SAM" id="MobiDB-lite"/>
    </source>
</evidence>
<proteinExistence type="predicted"/>
<keyword evidence="3" id="KW-1185">Reference proteome</keyword>
<name>A0A151I3Q1_9HYME</name>
<evidence type="ECO:0000313" key="3">
    <source>
        <dbReference type="Proteomes" id="UP000078540"/>
    </source>
</evidence>
<dbReference type="Proteomes" id="UP000078540">
    <property type="component" value="Unassembled WGS sequence"/>
</dbReference>
<evidence type="ECO:0000313" key="2">
    <source>
        <dbReference type="EMBL" id="KYM83719.1"/>
    </source>
</evidence>
<organism evidence="2 3">
    <name type="scientific">Atta colombica</name>
    <dbReference type="NCBI Taxonomy" id="520822"/>
    <lineage>
        <taxon>Eukaryota</taxon>
        <taxon>Metazoa</taxon>
        <taxon>Ecdysozoa</taxon>
        <taxon>Arthropoda</taxon>
        <taxon>Hexapoda</taxon>
        <taxon>Insecta</taxon>
        <taxon>Pterygota</taxon>
        <taxon>Neoptera</taxon>
        <taxon>Endopterygota</taxon>
        <taxon>Hymenoptera</taxon>
        <taxon>Apocrita</taxon>
        <taxon>Aculeata</taxon>
        <taxon>Formicoidea</taxon>
        <taxon>Formicidae</taxon>
        <taxon>Myrmicinae</taxon>
        <taxon>Atta</taxon>
    </lineage>
</organism>
<reference evidence="2 3" key="1">
    <citation type="submission" date="2015-09" db="EMBL/GenBank/DDBJ databases">
        <title>Atta colombica WGS genome.</title>
        <authorList>
            <person name="Nygaard S."/>
            <person name="Hu H."/>
            <person name="Boomsma J."/>
            <person name="Zhang G."/>
        </authorList>
    </citation>
    <scope>NUCLEOTIDE SEQUENCE [LARGE SCALE GENOMIC DNA]</scope>
    <source>
        <strain evidence="2">Treedump-2</strain>
        <tissue evidence="2">Whole body</tissue>
    </source>
</reference>
<protein>
    <submittedName>
        <fullName evidence="2">Uncharacterized protein</fullName>
    </submittedName>
</protein>
<feature type="region of interest" description="Disordered" evidence="1">
    <location>
        <begin position="1"/>
        <end position="24"/>
    </location>
</feature>
<dbReference type="AlphaFoldDB" id="A0A151I3Q1"/>